<dbReference type="PANTHER" id="PTHR21230">
    <property type="entry name" value="VESICLE TRANSPORT V-SNARE PROTEIN VTI1-RELATED"/>
    <property type="match status" value="1"/>
</dbReference>
<dbReference type="GO" id="GO:0015031">
    <property type="term" value="P:protein transport"/>
    <property type="evidence" value="ECO:0007669"/>
    <property type="project" value="UniProtKB-KW"/>
</dbReference>
<dbReference type="Proteomes" id="UP000268535">
    <property type="component" value="Unassembled WGS sequence"/>
</dbReference>
<evidence type="ECO:0000256" key="8">
    <source>
        <dbReference type="SAM" id="Coils"/>
    </source>
</evidence>
<evidence type="ECO:0000256" key="4">
    <source>
        <dbReference type="ARBA" id="ARBA00022927"/>
    </source>
</evidence>
<evidence type="ECO:0000313" key="14">
    <source>
        <dbReference type="Proteomes" id="UP000274922"/>
    </source>
</evidence>
<evidence type="ECO:0000256" key="1">
    <source>
        <dbReference type="ARBA" id="ARBA00004211"/>
    </source>
</evidence>
<dbReference type="Proteomes" id="UP000274922">
    <property type="component" value="Unassembled WGS sequence"/>
</dbReference>
<reference evidence="13 14" key="1">
    <citation type="journal article" date="2018" name="Nat. Microbiol.">
        <title>Leveraging single-cell genomics to expand the fungal tree of life.</title>
        <authorList>
            <person name="Ahrendt S.R."/>
            <person name="Quandt C.A."/>
            <person name="Ciobanu D."/>
            <person name="Clum A."/>
            <person name="Salamov A."/>
            <person name="Andreopoulos B."/>
            <person name="Cheng J.F."/>
            <person name="Woyke T."/>
            <person name="Pelin A."/>
            <person name="Henrissat B."/>
            <person name="Reynolds N.K."/>
            <person name="Benny G.L."/>
            <person name="Smith M.E."/>
            <person name="James T.Y."/>
            <person name="Grigoriev I.V."/>
        </authorList>
    </citation>
    <scope>NUCLEOTIDE SEQUENCE [LARGE SCALE GENOMIC DNA]</scope>
    <source>
        <strain evidence="13 14">ATCC 52028</strain>
    </source>
</reference>
<evidence type="ECO:0000313" key="11">
    <source>
        <dbReference type="EMBL" id="RKO98052.1"/>
    </source>
</evidence>
<comment type="subcellular location">
    <subcellularLocation>
        <location evidence="1">Membrane</location>
        <topology evidence="1">Single-pass type IV membrane protein</topology>
    </subcellularLocation>
</comment>
<feature type="non-terminal residue" evidence="11">
    <location>
        <position position="1"/>
    </location>
</feature>
<dbReference type="SUPFAM" id="SSF58038">
    <property type="entry name" value="SNARE fusion complex"/>
    <property type="match status" value="1"/>
</dbReference>
<evidence type="ECO:0000256" key="5">
    <source>
        <dbReference type="ARBA" id="ARBA00022989"/>
    </source>
</evidence>
<organism evidence="11 13">
    <name type="scientific">Caulochytrium protostelioides</name>
    <dbReference type="NCBI Taxonomy" id="1555241"/>
    <lineage>
        <taxon>Eukaryota</taxon>
        <taxon>Fungi</taxon>
        <taxon>Fungi incertae sedis</taxon>
        <taxon>Chytridiomycota</taxon>
        <taxon>Chytridiomycota incertae sedis</taxon>
        <taxon>Chytridiomycetes</taxon>
        <taxon>Caulochytriales</taxon>
        <taxon>Caulochytriaceae</taxon>
        <taxon>Caulochytrium</taxon>
    </lineage>
</organism>
<dbReference type="InterPro" id="IPR038407">
    <property type="entry name" value="v-SNARE_N_sf"/>
</dbReference>
<feature type="coiled-coil region" evidence="8">
    <location>
        <begin position="169"/>
        <end position="196"/>
    </location>
</feature>
<keyword evidence="14" id="KW-1185">Reference proteome</keyword>
<dbReference type="InterPro" id="IPR044766">
    <property type="entry name" value="NPSN/SNAP25-like_N_SNARE"/>
</dbReference>
<keyword evidence="3 9" id="KW-0812">Transmembrane</keyword>
<sequence>SAEVEEFDEQMQELLTGIRTVLEKEVSKMRGQERLEKCNYLRNRLQRAKQVHRSIVVEVRELPPDKAMGWSERAREYETTILKYMKDVEWAESTANETAKAGTAGALGVPGGPGSRNVEEMTAKDMTQQALQIQDKTQESALRAKRMVEETIQIGAVVNSDLAAQGDQLNKIQDDVAKVETNLKRADKQIRVFMRRLASDKVFIILILLVVLGLIATIVVAILKKQGVIGDKKVEE</sequence>
<dbReference type="PANTHER" id="PTHR21230:SF79">
    <property type="entry name" value="T-SNARE COILED-COIL HOMOLOGY DOMAIN-CONTAINING PROTEIN"/>
    <property type="match status" value="1"/>
</dbReference>
<gene>
    <name evidence="11" type="ORF">CAUPRSCDRAFT_5521</name>
    <name evidence="12" type="ORF">CXG81DRAFT_9023</name>
</gene>
<dbReference type="GO" id="GO:0005789">
    <property type="term" value="C:endoplasmic reticulum membrane"/>
    <property type="evidence" value="ECO:0007669"/>
    <property type="project" value="TreeGrafter"/>
</dbReference>
<protein>
    <recommendedName>
        <fullName evidence="10">t-SNARE coiled-coil homology domain-containing protein</fullName>
    </recommendedName>
</protein>
<evidence type="ECO:0000256" key="3">
    <source>
        <dbReference type="ARBA" id="ARBA00022692"/>
    </source>
</evidence>
<dbReference type="CDD" id="cd15861">
    <property type="entry name" value="SNARE_SNAP25N_23N_29N_SEC9N"/>
    <property type="match status" value="1"/>
</dbReference>
<keyword evidence="7 9" id="KW-0472">Membrane</keyword>
<feature type="transmembrane region" description="Helical" evidence="9">
    <location>
        <begin position="202"/>
        <end position="223"/>
    </location>
</feature>
<evidence type="ECO:0000256" key="7">
    <source>
        <dbReference type="ARBA" id="ARBA00023136"/>
    </source>
</evidence>
<evidence type="ECO:0000313" key="13">
    <source>
        <dbReference type="Proteomes" id="UP000268535"/>
    </source>
</evidence>
<proteinExistence type="predicted"/>
<dbReference type="GO" id="GO:0031201">
    <property type="term" value="C:SNARE complex"/>
    <property type="evidence" value="ECO:0007669"/>
    <property type="project" value="InterPro"/>
</dbReference>
<keyword evidence="5 9" id="KW-1133">Transmembrane helix</keyword>
<dbReference type="GO" id="GO:0000149">
    <property type="term" value="F:SNARE binding"/>
    <property type="evidence" value="ECO:0007669"/>
    <property type="project" value="TreeGrafter"/>
</dbReference>
<dbReference type="GO" id="GO:0005484">
    <property type="term" value="F:SNAP receptor activity"/>
    <property type="evidence" value="ECO:0007669"/>
    <property type="project" value="InterPro"/>
</dbReference>
<dbReference type="Gene3D" id="1.20.58.400">
    <property type="entry name" value="t-snare proteins"/>
    <property type="match status" value="1"/>
</dbReference>
<dbReference type="GO" id="GO:0012507">
    <property type="term" value="C:ER to Golgi transport vesicle membrane"/>
    <property type="evidence" value="ECO:0007669"/>
    <property type="project" value="TreeGrafter"/>
</dbReference>
<dbReference type="GO" id="GO:0031902">
    <property type="term" value="C:late endosome membrane"/>
    <property type="evidence" value="ECO:0007669"/>
    <property type="project" value="TreeGrafter"/>
</dbReference>
<keyword evidence="2" id="KW-0813">Transport</keyword>
<dbReference type="AlphaFoldDB" id="A0A4P9WZ97"/>
<reference evidence="12" key="2">
    <citation type="submission" date="2018-04" db="EMBL/GenBank/DDBJ databases">
        <title>Leveraging single-cell genomics to expand the Fungal Tree of Life.</title>
        <authorList>
            <consortium name="DOE Joint Genome Institute"/>
            <person name="Ahrendt S.R."/>
            <person name="Quandt C.A."/>
            <person name="Ciobanu D."/>
            <person name="Clum A."/>
            <person name="Salamov A."/>
            <person name="Andreopoulos B."/>
            <person name="Cheng J.-F."/>
            <person name="Woyke T."/>
            <person name="Pelin A."/>
            <person name="Henrissat B."/>
            <person name="Benny G.L."/>
            <person name="Smith M.E."/>
            <person name="James T.Y."/>
            <person name="Grigoriev I.V."/>
        </authorList>
    </citation>
    <scope>NUCLEOTIDE SEQUENCE</scope>
    <source>
        <strain evidence="12">ATCC 52028</strain>
    </source>
</reference>
<dbReference type="InterPro" id="IPR000727">
    <property type="entry name" value="T_SNARE_dom"/>
</dbReference>
<name>A0A4P9WZ97_9FUNG</name>
<dbReference type="GO" id="GO:0006906">
    <property type="term" value="P:vesicle fusion"/>
    <property type="evidence" value="ECO:0007669"/>
    <property type="project" value="TreeGrafter"/>
</dbReference>
<evidence type="ECO:0000256" key="2">
    <source>
        <dbReference type="ARBA" id="ARBA00022448"/>
    </source>
</evidence>
<evidence type="ECO:0000313" key="12">
    <source>
        <dbReference type="EMBL" id="RKP03860.1"/>
    </source>
</evidence>
<dbReference type="Gene3D" id="1.20.5.110">
    <property type="match status" value="1"/>
</dbReference>
<evidence type="ECO:0000256" key="9">
    <source>
        <dbReference type="SAM" id="Phobius"/>
    </source>
</evidence>
<dbReference type="OrthoDB" id="19261at2759"/>
<keyword evidence="4" id="KW-0653">Protein transport</keyword>
<accession>A0A4P9WZ97</accession>
<dbReference type="GO" id="GO:0005794">
    <property type="term" value="C:Golgi apparatus"/>
    <property type="evidence" value="ECO:0007669"/>
    <property type="project" value="TreeGrafter"/>
</dbReference>
<dbReference type="STRING" id="1555241.A0A4P9WZ97"/>
<keyword evidence="6 8" id="KW-0175">Coiled coil</keyword>
<dbReference type="Pfam" id="PF12352">
    <property type="entry name" value="V-SNARE_C"/>
    <property type="match status" value="1"/>
</dbReference>
<dbReference type="PROSITE" id="PS50192">
    <property type="entry name" value="T_SNARE"/>
    <property type="match status" value="1"/>
</dbReference>
<dbReference type="EMBL" id="ML014117">
    <property type="protein sequence ID" value="RKP03860.1"/>
    <property type="molecule type" value="Genomic_DNA"/>
</dbReference>
<evidence type="ECO:0000256" key="6">
    <source>
        <dbReference type="ARBA" id="ARBA00023054"/>
    </source>
</evidence>
<evidence type="ECO:0000259" key="10">
    <source>
        <dbReference type="PROSITE" id="PS50192"/>
    </source>
</evidence>
<reference evidence="11" key="3">
    <citation type="submission" date="2018-08" db="EMBL/GenBank/DDBJ databases">
        <title>Leveraging single-cell genomics to expand the Fungal Tree of Life.</title>
        <authorList>
            <consortium name="DOE Joint Genome Institute"/>
            <person name="Ahrendt S.R."/>
            <person name="Quandt C.A."/>
            <person name="Ciobanu D."/>
            <person name="Clum A."/>
            <person name="Salamov A."/>
            <person name="Andreopoulos B."/>
            <person name="Cheng J.-F."/>
            <person name="Woyke T."/>
            <person name="Pelin A."/>
            <person name="Henrissat B."/>
            <person name="Reynolds N."/>
            <person name="Benny G.L."/>
            <person name="Smith M.E."/>
            <person name="James T.Y."/>
            <person name="Grigoriev I.V."/>
        </authorList>
    </citation>
    <scope>NUCLEOTIDE SEQUENCE</scope>
    <source>
        <strain evidence="11">ATCC 52028</strain>
    </source>
</reference>
<dbReference type="SMART" id="SM00397">
    <property type="entry name" value="t_SNARE"/>
    <property type="match status" value="1"/>
</dbReference>
<dbReference type="EMBL" id="ML009122">
    <property type="protein sequence ID" value="RKO98052.1"/>
    <property type="molecule type" value="Genomic_DNA"/>
</dbReference>
<feature type="domain" description="T-SNARE coiled-coil homology" evidence="10">
    <location>
        <begin position="131"/>
        <end position="193"/>
    </location>
</feature>